<sequence>MPGRQAHGRPLLAQPTKKRAGPKSKAKSRGHALDAFAIASKQVEPERITRRGRDLDLEPEKEHKKHRRDEDDDEDEDEDGGADEDEGPRKKRARRSAFNEEDGENSEDDERGSDSEGHEWHVGVDGEDEDSEIDSDEAFGESDDDRFDGYKFGGSRAKEDEDDSDAEDDDSLGEDAIDLAQALDQVSDEDDEGSAGDTESGSEDGEESESESSVSEDEDEDEDDPSKMDALQSLIKGFADDEGDHAEADGSSNSKQKISLKDLGLFGVKDPDMKKSLKLMKKEEHEGKASSSKKLDVPLAKRQQDRLDRAAAYDKTNQTLNKWTETVKHNRRADHLVFPLANTLPNAGLDNGELLPLTKKTAGTELEQTIMSIMEESGLGPSAKQKDEQKQLADGEPAETISRADLQEIWAQRRRDRELQSREQAKAKRIKKIKSKAYRRVHRKENLRNEEATYDAMKAAGEIDSEEERETQHRRRAMERMGSRHKESKWAKMASKTGRAAWDDDFRSGLTDMARRDEELRRRVEGRTGTADDGDDSDATSSSGDDDGNSRLLQQLNRLEDDADEAPQSNLMKMAFMQKAEAARKRANDELIAQIRRDLDSENESDVAEGDVGRRTYGAPKTISSRSEEPAEEVNETTGSTAQSRSAKAKTGLSAAIPTVPEPQTSTPGGAGAWSRGGKPSSKKDKKLSSAQVAELDLSSNILIASKPASKAKPKTTQNGTPSADDSPSDSDDEGAMHLPLAVRNQELVARAFAGDDVVGEFEREKEAAVEADDDKVVDNTLPGWGSWVGEGVSNRERRRHQGRFVTTVAGVKRKDRKDARLERVIVNEKRVHKNDKYLASQLPHPFESRNQYERSLRLPMGPEWMTKESFQAVTKPRVIVKQGIIAPMSKPVL</sequence>
<organism evidence="5 6">
    <name type="scientific">Phaeoacremonium minimum (strain UCR-PA7)</name>
    <name type="common">Esca disease fungus</name>
    <name type="synonym">Togninia minima</name>
    <dbReference type="NCBI Taxonomy" id="1286976"/>
    <lineage>
        <taxon>Eukaryota</taxon>
        <taxon>Fungi</taxon>
        <taxon>Dikarya</taxon>
        <taxon>Ascomycota</taxon>
        <taxon>Pezizomycotina</taxon>
        <taxon>Sordariomycetes</taxon>
        <taxon>Sordariomycetidae</taxon>
        <taxon>Togniniales</taxon>
        <taxon>Togniniaceae</taxon>
        <taxon>Phaeoacremonium</taxon>
    </lineage>
</organism>
<feature type="region of interest" description="Disordered" evidence="4">
    <location>
        <begin position="280"/>
        <end position="303"/>
    </location>
</feature>
<dbReference type="AlphaFoldDB" id="R8BKF4"/>
<keyword evidence="5" id="KW-0687">Ribonucleoprotein</keyword>
<dbReference type="OrthoDB" id="277439at2759"/>
<feature type="compositionally biased region" description="Acidic residues" evidence="4">
    <location>
        <begin position="160"/>
        <end position="177"/>
    </location>
</feature>
<evidence type="ECO:0000256" key="3">
    <source>
        <dbReference type="ARBA" id="ARBA00023242"/>
    </source>
</evidence>
<dbReference type="EMBL" id="KB933129">
    <property type="protein sequence ID" value="EON99796.1"/>
    <property type="molecule type" value="Genomic_DNA"/>
</dbReference>
<keyword evidence="6" id="KW-1185">Reference proteome</keyword>
<dbReference type="eggNOG" id="KOG2172">
    <property type="taxonomic scope" value="Eukaryota"/>
</dbReference>
<feature type="compositionally biased region" description="Basic and acidic residues" evidence="4">
    <location>
        <begin position="112"/>
        <end position="124"/>
    </location>
</feature>
<feature type="compositionally biased region" description="Basic and acidic residues" evidence="4">
    <location>
        <begin position="478"/>
        <end position="490"/>
    </location>
</feature>
<dbReference type="KEGG" id="tmn:UCRPA7_4705"/>
<feature type="compositionally biased region" description="Acidic residues" evidence="4">
    <location>
        <begin position="186"/>
        <end position="224"/>
    </location>
</feature>
<feature type="compositionally biased region" description="Basic residues" evidence="4">
    <location>
        <begin position="16"/>
        <end position="30"/>
    </location>
</feature>
<comment type="subcellular location">
    <subcellularLocation>
        <location evidence="1">Nucleus</location>
        <location evidence="1">Nucleolus</location>
    </subcellularLocation>
</comment>
<feature type="region of interest" description="Disordered" evidence="4">
    <location>
        <begin position="1"/>
        <end position="261"/>
    </location>
</feature>
<feature type="compositionally biased region" description="Polar residues" evidence="4">
    <location>
        <begin position="636"/>
        <end position="646"/>
    </location>
</feature>
<evidence type="ECO:0000313" key="5">
    <source>
        <dbReference type="EMBL" id="EON99796.1"/>
    </source>
</evidence>
<proteinExistence type="predicted"/>
<dbReference type="PANTHER" id="PTHR14150:SF12">
    <property type="entry name" value="U3 SMALL NUCLEOLAR RNA-ASSOCIATED PROTEIN 14 HOMOLOG A"/>
    <property type="match status" value="1"/>
</dbReference>
<dbReference type="GO" id="GO:0032040">
    <property type="term" value="C:small-subunit processome"/>
    <property type="evidence" value="ECO:0007669"/>
    <property type="project" value="InterPro"/>
</dbReference>
<feature type="compositionally biased region" description="Basic and acidic residues" evidence="4">
    <location>
        <begin position="384"/>
        <end position="393"/>
    </location>
</feature>
<feature type="region of interest" description="Disordered" evidence="4">
    <location>
        <begin position="596"/>
        <end position="739"/>
    </location>
</feature>
<dbReference type="GeneID" id="19325183"/>
<keyword evidence="3" id="KW-0539">Nucleus</keyword>
<name>R8BKF4_PHAM7</name>
<feature type="compositionally biased region" description="Basic and acidic residues" evidence="4">
    <location>
        <begin position="501"/>
        <end position="526"/>
    </location>
</feature>
<protein>
    <submittedName>
        <fullName evidence="5">Putative small nucleolar ribonucleoprotein complex subunit utp14 protein</fullName>
    </submittedName>
</protein>
<feature type="compositionally biased region" description="Acidic residues" evidence="4">
    <location>
        <begin position="99"/>
        <end position="111"/>
    </location>
</feature>
<keyword evidence="2" id="KW-0597">Phosphoprotein</keyword>
<feature type="region of interest" description="Disordered" evidence="4">
    <location>
        <begin position="458"/>
        <end position="572"/>
    </location>
</feature>
<dbReference type="Proteomes" id="UP000014074">
    <property type="component" value="Unassembled WGS sequence"/>
</dbReference>
<reference evidence="6" key="1">
    <citation type="journal article" date="2013" name="Genome Announc.">
        <title>Draft genome sequence of the ascomycete Phaeoacremonium aleophilum strain UCR-PA7, a causal agent of the esca disease complex in grapevines.</title>
        <authorList>
            <person name="Blanco-Ulate B."/>
            <person name="Rolshausen P."/>
            <person name="Cantu D."/>
        </authorList>
    </citation>
    <scope>NUCLEOTIDE SEQUENCE [LARGE SCALE GENOMIC DNA]</scope>
    <source>
        <strain evidence="6">UCR-PA7</strain>
    </source>
</reference>
<evidence type="ECO:0000256" key="1">
    <source>
        <dbReference type="ARBA" id="ARBA00004604"/>
    </source>
</evidence>
<feature type="compositionally biased region" description="Basic and acidic residues" evidence="4">
    <location>
        <begin position="280"/>
        <end position="296"/>
    </location>
</feature>
<dbReference type="Pfam" id="PF04615">
    <property type="entry name" value="Utp14"/>
    <property type="match status" value="1"/>
</dbReference>
<feature type="region of interest" description="Disordered" evidence="4">
    <location>
        <begin position="377"/>
        <end position="399"/>
    </location>
</feature>
<dbReference type="RefSeq" id="XP_007915447.1">
    <property type="nucleotide sequence ID" value="XM_007917256.1"/>
</dbReference>
<feature type="compositionally biased region" description="Acidic residues" evidence="4">
    <location>
        <begin position="125"/>
        <end position="146"/>
    </location>
</feature>
<dbReference type="InterPro" id="IPR006709">
    <property type="entry name" value="SSU_processome_Utp14"/>
</dbReference>
<evidence type="ECO:0000313" key="6">
    <source>
        <dbReference type="Proteomes" id="UP000014074"/>
    </source>
</evidence>
<accession>R8BKF4</accession>
<dbReference type="PANTHER" id="PTHR14150">
    <property type="entry name" value="U3 SMALL NUCLEOLAR RNA-ASSOCIATED PROTEIN 14"/>
    <property type="match status" value="1"/>
</dbReference>
<evidence type="ECO:0000256" key="2">
    <source>
        <dbReference type="ARBA" id="ARBA00022553"/>
    </source>
</evidence>
<dbReference type="HOGENOM" id="CLU_003783_0_0_1"/>
<evidence type="ECO:0000256" key="4">
    <source>
        <dbReference type="SAM" id="MobiDB-lite"/>
    </source>
</evidence>
<dbReference type="GO" id="GO:0006364">
    <property type="term" value="P:rRNA processing"/>
    <property type="evidence" value="ECO:0007669"/>
    <property type="project" value="InterPro"/>
</dbReference>
<feature type="compositionally biased region" description="Basic and acidic residues" evidence="4">
    <location>
        <begin position="43"/>
        <end position="62"/>
    </location>
</feature>
<gene>
    <name evidence="5" type="ORF">UCRPA7_4705</name>
</gene>
<feature type="compositionally biased region" description="Acidic residues" evidence="4">
    <location>
        <begin position="70"/>
        <end position="86"/>
    </location>
</feature>